<dbReference type="AlphaFoldDB" id="A0A420H8T5"/>
<evidence type="ECO:0000313" key="1">
    <source>
        <dbReference type="EMBL" id="RKF53839.1"/>
    </source>
</evidence>
<evidence type="ECO:0000313" key="2">
    <source>
        <dbReference type="Proteomes" id="UP000285405"/>
    </source>
</evidence>
<protein>
    <submittedName>
        <fullName evidence="1">Uncharacterized protein</fullName>
    </submittedName>
</protein>
<name>A0A420H8T5_9PEZI</name>
<reference evidence="1 2" key="1">
    <citation type="journal article" date="2018" name="BMC Genomics">
        <title>Comparative genome analyses reveal sequence features reflecting distinct modes of host-adaptation between dicot and monocot powdery mildew.</title>
        <authorList>
            <person name="Wu Y."/>
            <person name="Ma X."/>
            <person name="Pan Z."/>
            <person name="Kale S.D."/>
            <person name="Song Y."/>
            <person name="King H."/>
            <person name="Zhang Q."/>
            <person name="Presley C."/>
            <person name="Deng X."/>
            <person name="Wei C.I."/>
            <person name="Xiao S."/>
        </authorList>
    </citation>
    <scope>NUCLEOTIDE SEQUENCE [LARGE SCALE GENOMIC DNA]</scope>
    <source>
        <strain evidence="1">UCSC1</strain>
    </source>
</reference>
<gene>
    <name evidence="1" type="ORF">GcC1_217034</name>
</gene>
<dbReference type="Proteomes" id="UP000285405">
    <property type="component" value="Unassembled WGS sequence"/>
</dbReference>
<organism evidence="1 2">
    <name type="scientific">Golovinomyces cichoracearum</name>
    <dbReference type="NCBI Taxonomy" id="62708"/>
    <lineage>
        <taxon>Eukaryota</taxon>
        <taxon>Fungi</taxon>
        <taxon>Dikarya</taxon>
        <taxon>Ascomycota</taxon>
        <taxon>Pezizomycotina</taxon>
        <taxon>Leotiomycetes</taxon>
        <taxon>Erysiphales</taxon>
        <taxon>Erysiphaceae</taxon>
        <taxon>Golovinomyces</taxon>
    </lineage>
</organism>
<dbReference type="EMBL" id="MCBR01021756">
    <property type="protein sequence ID" value="RKF53839.1"/>
    <property type="molecule type" value="Genomic_DNA"/>
</dbReference>
<accession>A0A420H8T5</accession>
<sequence length="103" mass="12160">MLKDDALKFYHNFYYDGQKHSVEEICKDFKEKFEGVQHRKGLLNTWNRLTFDSVGENKDNIGKNKAECLRILTRRLTVMQHGLDMNLRNCDRVHHVVGHTLVT</sequence>
<comment type="caution">
    <text evidence="1">The sequence shown here is derived from an EMBL/GenBank/DDBJ whole genome shotgun (WGS) entry which is preliminary data.</text>
</comment>
<dbReference type="OrthoDB" id="3600043at2759"/>
<proteinExistence type="predicted"/>